<protein>
    <submittedName>
        <fullName evidence="5">Nicotinamide n-methyltransferase</fullName>
    </submittedName>
</protein>
<keyword evidence="4" id="KW-0949">S-adenosyl-L-methionine</keyword>
<dbReference type="PANTHER" id="PTHR14614:SF10">
    <property type="entry name" value="PROTEIN N-TERMINAL AND LYSINE N-METHYLTRANSFERASE EFM7"/>
    <property type="match status" value="1"/>
</dbReference>
<sequence>MNTVENATIETDDELDTVSDQSSAVVGFGDIFDEPAGFRPATPPPTFHKFERINKLPNELNIKLIGSHSLWSHCLWNAGVFLAKHFDNNPDLVNGKNVLELGAAASLPSFIAAANNAKKVVITDYPDAPIIDAILENAKNNLPEFLGKNKIFVKGYLWGQEVNPLLNLLNPGEKFDLVIMSDLIFNHSEHIHLLETATKCLSEKNENNNPEVLVAFSSHRPWLAEKDLNFFNLAQKEPFNFHVEHLFDTKMNAMFPEDPGDLEIRETVKLYRMTR</sequence>
<dbReference type="CDD" id="cd02440">
    <property type="entry name" value="AdoMet_MTases"/>
    <property type="match status" value="1"/>
</dbReference>
<evidence type="ECO:0000256" key="2">
    <source>
        <dbReference type="ARBA" id="ARBA00022603"/>
    </source>
</evidence>
<dbReference type="PROSITE" id="PS51560">
    <property type="entry name" value="SAM_MT_NNT1"/>
    <property type="match status" value="1"/>
</dbReference>
<gene>
    <name evidence="5" type="primary">NNT1</name>
    <name evidence="5" type="ORF">HK099_001711</name>
</gene>
<evidence type="ECO:0000256" key="3">
    <source>
        <dbReference type="ARBA" id="ARBA00022679"/>
    </source>
</evidence>
<reference evidence="5" key="1">
    <citation type="submission" date="2020-05" db="EMBL/GenBank/DDBJ databases">
        <title>Phylogenomic resolution of chytrid fungi.</title>
        <authorList>
            <person name="Stajich J.E."/>
            <person name="Amses K."/>
            <person name="Simmons R."/>
            <person name="Seto K."/>
            <person name="Myers J."/>
            <person name="Bonds A."/>
            <person name="Quandt C.A."/>
            <person name="Barry K."/>
            <person name="Liu P."/>
            <person name="Grigoriev I."/>
            <person name="Longcore J.E."/>
            <person name="James T.Y."/>
        </authorList>
    </citation>
    <scope>NUCLEOTIDE SEQUENCE</scope>
    <source>
        <strain evidence="5">JEL0476</strain>
    </source>
</reference>
<organism evidence="5 6">
    <name type="scientific">Clydaea vesicula</name>
    <dbReference type="NCBI Taxonomy" id="447962"/>
    <lineage>
        <taxon>Eukaryota</taxon>
        <taxon>Fungi</taxon>
        <taxon>Fungi incertae sedis</taxon>
        <taxon>Chytridiomycota</taxon>
        <taxon>Chytridiomycota incertae sedis</taxon>
        <taxon>Chytridiomycetes</taxon>
        <taxon>Lobulomycetales</taxon>
        <taxon>Lobulomycetaceae</taxon>
        <taxon>Clydaea</taxon>
    </lineage>
</organism>
<dbReference type="InterPro" id="IPR025784">
    <property type="entry name" value="EFM7"/>
</dbReference>
<dbReference type="AlphaFoldDB" id="A0AAD5U3I1"/>
<evidence type="ECO:0000313" key="6">
    <source>
        <dbReference type="Proteomes" id="UP001211065"/>
    </source>
</evidence>
<comment type="caution">
    <text evidence="5">The sequence shown here is derived from an EMBL/GenBank/DDBJ whole genome shotgun (WGS) entry which is preliminary data.</text>
</comment>
<dbReference type="InterPro" id="IPR019410">
    <property type="entry name" value="Methyltransf_16"/>
</dbReference>
<dbReference type="SUPFAM" id="SSF53335">
    <property type="entry name" value="S-adenosyl-L-methionine-dependent methyltransferases"/>
    <property type="match status" value="1"/>
</dbReference>
<keyword evidence="1" id="KW-0963">Cytoplasm</keyword>
<dbReference type="Pfam" id="PF10294">
    <property type="entry name" value="Methyltransf_16"/>
    <property type="match status" value="1"/>
</dbReference>
<evidence type="ECO:0000313" key="5">
    <source>
        <dbReference type="EMBL" id="KAJ3222955.1"/>
    </source>
</evidence>
<keyword evidence="3" id="KW-0808">Transferase</keyword>
<dbReference type="Proteomes" id="UP001211065">
    <property type="component" value="Unassembled WGS sequence"/>
</dbReference>
<accession>A0AAD5U3I1</accession>
<evidence type="ECO:0000256" key="4">
    <source>
        <dbReference type="ARBA" id="ARBA00022691"/>
    </source>
</evidence>
<dbReference type="GO" id="GO:0008168">
    <property type="term" value="F:methyltransferase activity"/>
    <property type="evidence" value="ECO:0007669"/>
    <property type="project" value="UniProtKB-KW"/>
</dbReference>
<keyword evidence="2" id="KW-0489">Methyltransferase</keyword>
<dbReference type="EMBL" id="JADGJW010000151">
    <property type="protein sequence ID" value="KAJ3222955.1"/>
    <property type="molecule type" value="Genomic_DNA"/>
</dbReference>
<name>A0AAD5U3I1_9FUNG</name>
<keyword evidence="6" id="KW-1185">Reference proteome</keyword>
<dbReference type="PANTHER" id="PTHR14614">
    <property type="entry name" value="HEPATOCELLULAR CARCINOMA-ASSOCIATED ANTIGEN"/>
    <property type="match status" value="1"/>
</dbReference>
<dbReference type="GO" id="GO:0005737">
    <property type="term" value="C:cytoplasm"/>
    <property type="evidence" value="ECO:0007669"/>
    <property type="project" value="TreeGrafter"/>
</dbReference>
<proteinExistence type="predicted"/>
<dbReference type="GO" id="GO:0032259">
    <property type="term" value="P:methylation"/>
    <property type="evidence" value="ECO:0007669"/>
    <property type="project" value="UniProtKB-KW"/>
</dbReference>
<evidence type="ECO:0000256" key="1">
    <source>
        <dbReference type="ARBA" id="ARBA00022490"/>
    </source>
</evidence>
<dbReference type="Gene3D" id="3.40.50.150">
    <property type="entry name" value="Vaccinia Virus protein VP39"/>
    <property type="match status" value="1"/>
</dbReference>
<dbReference type="InterPro" id="IPR029063">
    <property type="entry name" value="SAM-dependent_MTases_sf"/>
</dbReference>